<organism evidence="4 5">
    <name type="scientific">Hominenteromicrobium mulieris</name>
    <dbReference type="NCBI Taxonomy" id="2885357"/>
    <lineage>
        <taxon>Bacteria</taxon>
        <taxon>Bacillati</taxon>
        <taxon>Bacillota</taxon>
        <taxon>Clostridia</taxon>
        <taxon>Eubacteriales</taxon>
        <taxon>Oscillospiraceae</taxon>
        <taxon>Hominenteromicrobium</taxon>
    </lineage>
</organism>
<dbReference type="GO" id="GO:0016787">
    <property type="term" value="F:hydrolase activity"/>
    <property type="evidence" value="ECO:0007669"/>
    <property type="project" value="UniProtKB-KW"/>
</dbReference>
<proteinExistence type="predicted"/>
<dbReference type="Gene3D" id="2.40.260.10">
    <property type="entry name" value="Sortase"/>
    <property type="match status" value="1"/>
</dbReference>
<keyword evidence="5" id="KW-1185">Reference proteome</keyword>
<dbReference type="NCBIfam" id="TIGR01076">
    <property type="entry name" value="sortase_fam"/>
    <property type="match status" value="1"/>
</dbReference>
<reference evidence="4" key="1">
    <citation type="submission" date="2021-10" db="EMBL/GenBank/DDBJ databases">
        <title>Anaerobic single-cell dispensing facilitates the cultivation of human gut bacteria.</title>
        <authorList>
            <person name="Afrizal A."/>
        </authorList>
    </citation>
    <scope>NUCLEOTIDE SEQUENCE</scope>
    <source>
        <strain evidence="4">CLA-AA-H250</strain>
    </source>
</reference>
<sequence>MHKKRILLHVLFLVLFLIGIGAAAYPAFGNWYTEQKRSVVLTEYEKALAKIEDADLTDAFKQAEIYNDALFTGEIDEKERPDYGELLCTTEDGIMGYVEIPAIQIRLPIYHGCTENELSKGAGHLPSSSLPVGGKSTHAVLAAHSGRADSKMFTDLDQVKEGDLVYLYVLNKTLTYEVDKITVTTPDDTDAIQIIDGEDLLTLLTCTPYGTNTHRLLVRGHRIFPDETLSTSKPSEAKPEHPDTAVHRSTWTNEYRNGLTEGLLFALLILLISVFLYGIIRLKAKRS</sequence>
<dbReference type="CDD" id="cd05827">
    <property type="entry name" value="Sortase_C"/>
    <property type="match status" value="1"/>
</dbReference>
<feature type="active site" description="Acyl-thioester intermediate" evidence="2">
    <location>
        <position position="206"/>
    </location>
</feature>
<dbReference type="AlphaFoldDB" id="A0AAE3AHB1"/>
<feature type="active site" description="Proton donor/acceptor" evidence="2">
    <location>
        <position position="144"/>
    </location>
</feature>
<protein>
    <submittedName>
        <fullName evidence="4">Class C sortase</fullName>
    </submittedName>
</protein>
<dbReference type="RefSeq" id="WP_308448845.1">
    <property type="nucleotide sequence ID" value="NZ_JAJEQC010000003.1"/>
</dbReference>
<feature type="transmembrane region" description="Helical" evidence="3">
    <location>
        <begin position="262"/>
        <end position="280"/>
    </location>
</feature>
<dbReference type="SUPFAM" id="SSF63817">
    <property type="entry name" value="Sortase"/>
    <property type="match status" value="1"/>
</dbReference>
<evidence type="ECO:0000256" key="2">
    <source>
        <dbReference type="PIRSR" id="PIRSR605754-1"/>
    </source>
</evidence>
<dbReference type="EMBL" id="JAJEQC010000003">
    <property type="protein sequence ID" value="MCC2136327.1"/>
    <property type="molecule type" value="Genomic_DNA"/>
</dbReference>
<evidence type="ECO:0000313" key="4">
    <source>
        <dbReference type="EMBL" id="MCC2136327.1"/>
    </source>
</evidence>
<keyword evidence="3" id="KW-0812">Transmembrane</keyword>
<dbReference type="Proteomes" id="UP001199424">
    <property type="component" value="Unassembled WGS sequence"/>
</dbReference>
<evidence type="ECO:0000256" key="1">
    <source>
        <dbReference type="ARBA" id="ARBA00022801"/>
    </source>
</evidence>
<keyword evidence="3" id="KW-0472">Membrane</keyword>
<evidence type="ECO:0000313" key="5">
    <source>
        <dbReference type="Proteomes" id="UP001199424"/>
    </source>
</evidence>
<dbReference type="NCBIfam" id="NF033745">
    <property type="entry name" value="class_C_sortase"/>
    <property type="match status" value="1"/>
</dbReference>
<dbReference type="Pfam" id="PF04203">
    <property type="entry name" value="Sortase"/>
    <property type="match status" value="1"/>
</dbReference>
<keyword evidence="3" id="KW-1133">Transmembrane helix</keyword>
<dbReference type="InterPro" id="IPR042002">
    <property type="entry name" value="Sortase_C"/>
</dbReference>
<dbReference type="InterPro" id="IPR023365">
    <property type="entry name" value="Sortase_dom-sf"/>
</dbReference>
<gene>
    <name evidence="4" type="ORF">LKD31_04775</name>
</gene>
<evidence type="ECO:0000256" key="3">
    <source>
        <dbReference type="SAM" id="Phobius"/>
    </source>
</evidence>
<keyword evidence="1" id="KW-0378">Hydrolase</keyword>
<accession>A0AAE3AHB1</accession>
<comment type="caution">
    <text evidence="4">The sequence shown here is derived from an EMBL/GenBank/DDBJ whole genome shotgun (WGS) entry which is preliminary data.</text>
</comment>
<name>A0AAE3AHB1_9FIRM</name>
<dbReference type="InterPro" id="IPR005754">
    <property type="entry name" value="Sortase"/>
</dbReference>